<dbReference type="PANTHER" id="PTHR30627">
    <property type="entry name" value="PEPTIDOGLYCAN D,D-TRANSPEPTIDASE"/>
    <property type="match status" value="1"/>
</dbReference>
<feature type="domain" description="Penicillin-binding protein transpeptidase" evidence="7">
    <location>
        <begin position="360"/>
        <end position="664"/>
    </location>
</feature>
<evidence type="ECO:0000259" key="7">
    <source>
        <dbReference type="Pfam" id="PF00905"/>
    </source>
</evidence>
<gene>
    <name evidence="10" type="ORF">MKY91_05370</name>
</gene>
<sequence length="676" mass="74490">MRHTRNGLIVTGLATSLLLTGCFGDEPDPKETLNAFLENWSAEQYEEMYAKLDEATKQDVTQDEYIERMTTLYEQMQASTLQLEAVYPEDTEEDAPEDGVYTVPLSVEVSTPIGELAFEEDISLTLEEQEEGDQWVVNWQDTLVYPSLSEGGGFELASIQPTRGEIFDRNGNGLAVNGKVLEIGSVPGRIEDREDFVSEFSEVTGVSHETIESRLDQTWVTDEAFVPIHFAPASQTDWAQEELAEGIPGASYREIDGREYPYGESAAHLTGYIRDITAEQLEEFKDKGYGPNDKLGQTGLERAYEERLRGKSGGVLYTTNGEEREEAILETEAEDGEDITLTIDMDLQQEISDEIADDSGTATAIHPTNGQVLALVSKPAFDPNLASVGFTQRQREDMDTEDDPQLNRFAQTYSPGSTFKLLTAAMGLEAGTLDPNETMDIDGKSWQPEGSDWGGYEVTRVNDYGEPIDLRKALVYSDNIYFAQQALNLGEEEFTNRANEFGFGEDLPIPLFHTSSLTAEGSMTNDIQLADSGYGQGQIQMNPLHLGLTFTTLVNEGNMIKPVLELDEESGMWKEGLMTPEHAELLQQDLVDVLEDSKGTAKAAAVEGVRIAGKTGTAELKATKDKPGQEHGWFVALEANDDPELLVVMMIDDVSDKGGSGYVVDKVASILESNLR</sequence>
<dbReference type="SUPFAM" id="SSF54427">
    <property type="entry name" value="NTF2-like"/>
    <property type="match status" value="1"/>
</dbReference>
<dbReference type="Proteomes" id="UP001418796">
    <property type="component" value="Unassembled WGS sequence"/>
</dbReference>
<dbReference type="InterPro" id="IPR001460">
    <property type="entry name" value="PCN-bd_Tpept"/>
</dbReference>
<keyword evidence="5" id="KW-0472">Membrane</keyword>
<evidence type="ECO:0000259" key="9">
    <source>
        <dbReference type="Pfam" id="PF05223"/>
    </source>
</evidence>
<comment type="caution">
    <text evidence="10">The sequence shown here is derived from an EMBL/GenBank/DDBJ whole genome shotgun (WGS) entry which is preliminary data.</text>
</comment>
<dbReference type="RefSeq" id="WP_343129693.1">
    <property type="nucleotide sequence ID" value="NZ_JBCITK010000001.1"/>
</dbReference>
<comment type="similarity">
    <text evidence="3">Belongs to the transpeptidase family.</text>
</comment>
<evidence type="ECO:0000256" key="6">
    <source>
        <dbReference type="ARBA" id="ARBA00034000"/>
    </source>
</evidence>
<keyword evidence="11" id="KW-1185">Reference proteome</keyword>
<dbReference type="InterPro" id="IPR036138">
    <property type="entry name" value="PBP_dimer_sf"/>
</dbReference>
<dbReference type="PROSITE" id="PS51257">
    <property type="entry name" value="PROKAR_LIPOPROTEIN"/>
    <property type="match status" value="1"/>
</dbReference>
<accession>A0ABU9VFA1</accession>
<comment type="pathway">
    <text evidence="2">Cell wall biogenesis; peptidoglycan biosynthesis.</text>
</comment>
<dbReference type="EC" id="3.4.16.4" evidence="4"/>
<dbReference type="Gene3D" id="3.10.450.100">
    <property type="entry name" value="NTF2-like, domain 1"/>
    <property type="match status" value="1"/>
</dbReference>
<feature type="domain" description="Penicillin-binding protein dimerisation" evidence="8">
    <location>
        <begin position="159"/>
        <end position="324"/>
    </location>
</feature>
<dbReference type="Gene3D" id="3.30.1390.30">
    <property type="entry name" value="Penicillin-binding protein 2a, domain 3"/>
    <property type="match status" value="1"/>
</dbReference>
<proteinExistence type="inferred from homology"/>
<dbReference type="InterPro" id="IPR012338">
    <property type="entry name" value="Beta-lactam/transpept-like"/>
</dbReference>
<evidence type="ECO:0000313" key="11">
    <source>
        <dbReference type="Proteomes" id="UP001418796"/>
    </source>
</evidence>
<dbReference type="Gene3D" id="3.90.1310.10">
    <property type="entry name" value="Penicillin-binding protein 2a (Domain 2)"/>
    <property type="match status" value="1"/>
</dbReference>
<protein>
    <recommendedName>
        <fullName evidence="4">serine-type D-Ala-D-Ala carboxypeptidase</fullName>
        <ecNumber evidence="4">3.4.16.4</ecNumber>
    </recommendedName>
</protein>
<name>A0ABU9VFA1_9BACI</name>
<dbReference type="Pfam" id="PF00905">
    <property type="entry name" value="Transpeptidase"/>
    <property type="match status" value="1"/>
</dbReference>
<dbReference type="InterPro" id="IPR005311">
    <property type="entry name" value="PBP_dimer"/>
</dbReference>
<evidence type="ECO:0000256" key="4">
    <source>
        <dbReference type="ARBA" id="ARBA00012448"/>
    </source>
</evidence>
<dbReference type="InterPro" id="IPR007887">
    <property type="entry name" value="MecA_N"/>
</dbReference>
<comment type="catalytic activity">
    <reaction evidence="6">
        <text>Preferential cleavage: (Ac)2-L-Lys-D-Ala-|-D-Ala. Also transpeptidation of peptidyl-alanyl moieties that are N-acyl substituents of D-alanine.</text>
        <dbReference type="EC" id="3.4.16.4"/>
    </reaction>
</comment>
<evidence type="ECO:0000256" key="2">
    <source>
        <dbReference type="ARBA" id="ARBA00004752"/>
    </source>
</evidence>
<evidence type="ECO:0000256" key="1">
    <source>
        <dbReference type="ARBA" id="ARBA00004370"/>
    </source>
</evidence>
<comment type="subcellular location">
    <subcellularLocation>
        <location evidence="1">Membrane</location>
    </subcellularLocation>
</comment>
<dbReference type="InterPro" id="IPR032710">
    <property type="entry name" value="NTF2-like_dom_sf"/>
</dbReference>
<dbReference type="PANTHER" id="PTHR30627:SF25">
    <property type="entry name" value="PENICILLIN-BINDING PROTEIN 3"/>
    <property type="match status" value="1"/>
</dbReference>
<evidence type="ECO:0000256" key="5">
    <source>
        <dbReference type="ARBA" id="ARBA00023136"/>
    </source>
</evidence>
<evidence type="ECO:0000256" key="3">
    <source>
        <dbReference type="ARBA" id="ARBA00007171"/>
    </source>
</evidence>
<dbReference type="InterPro" id="IPR050515">
    <property type="entry name" value="Beta-lactam/transpept"/>
</dbReference>
<evidence type="ECO:0000259" key="8">
    <source>
        <dbReference type="Pfam" id="PF03717"/>
    </source>
</evidence>
<dbReference type="Gene3D" id="3.40.710.10">
    <property type="entry name" value="DD-peptidase/beta-lactamase superfamily"/>
    <property type="match status" value="1"/>
</dbReference>
<evidence type="ECO:0000313" key="10">
    <source>
        <dbReference type="EMBL" id="MEN0642586.1"/>
    </source>
</evidence>
<dbReference type="Pfam" id="PF05223">
    <property type="entry name" value="MecA_N"/>
    <property type="match status" value="1"/>
</dbReference>
<dbReference type="SUPFAM" id="SSF56601">
    <property type="entry name" value="beta-lactamase/transpeptidase-like"/>
    <property type="match status" value="1"/>
</dbReference>
<organism evidence="10 11">
    <name type="scientific">Alkalicoccobacillus gibsonii</name>
    <dbReference type="NCBI Taxonomy" id="79881"/>
    <lineage>
        <taxon>Bacteria</taxon>
        <taxon>Bacillati</taxon>
        <taxon>Bacillota</taxon>
        <taxon>Bacilli</taxon>
        <taxon>Bacillales</taxon>
        <taxon>Bacillaceae</taxon>
        <taxon>Alkalicoccobacillus</taxon>
    </lineage>
</organism>
<dbReference type="Pfam" id="PF03717">
    <property type="entry name" value="PBP_dimer"/>
    <property type="match status" value="1"/>
</dbReference>
<feature type="domain" description="NTF2-like N-terminal transpeptidase" evidence="9">
    <location>
        <begin position="29"/>
        <end position="151"/>
    </location>
</feature>
<dbReference type="SUPFAM" id="SSF56519">
    <property type="entry name" value="Penicillin binding protein dimerisation domain"/>
    <property type="match status" value="1"/>
</dbReference>
<reference evidence="10 11" key="1">
    <citation type="submission" date="2024-03" db="EMBL/GenBank/DDBJ databases">
        <title>Bacilli Hybrid Assemblies.</title>
        <authorList>
            <person name="Kovac J."/>
        </authorList>
    </citation>
    <scope>NUCLEOTIDE SEQUENCE [LARGE SCALE GENOMIC DNA]</scope>
    <source>
        <strain evidence="10 11">FSL R7-0666</strain>
    </source>
</reference>
<dbReference type="EMBL" id="JBCITK010000001">
    <property type="protein sequence ID" value="MEN0642586.1"/>
    <property type="molecule type" value="Genomic_DNA"/>
</dbReference>